<organism evidence="1 2">
    <name type="scientific">Brassicogethes aeneus</name>
    <name type="common">Rape pollen beetle</name>
    <name type="synonym">Meligethes aeneus</name>
    <dbReference type="NCBI Taxonomy" id="1431903"/>
    <lineage>
        <taxon>Eukaryota</taxon>
        <taxon>Metazoa</taxon>
        <taxon>Ecdysozoa</taxon>
        <taxon>Arthropoda</taxon>
        <taxon>Hexapoda</taxon>
        <taxon>Insecta</taxon>
        <taxon>Pterygota</taxon>
        <taxon>Neoptera</taxon>
        <taxon>Endopterygota</taxon>
        <taxon>Coleoptera</taxon>
        <taxon>Polyphaga</taxon>
        <taxon>Cucujiformia</taxon>
        <taxon>Nitidulidae</taxon>
        <taxon>Meligethinae</taxon>
        <taxon>Brassicogethes</taxon>
    </lineage>
</organism>
<reference evidence="1" key="1">
    <citation type="submission" date="2021-12" db="EMBL/GenBank/DDBJ databases">
        <authorList>
            <person name="King R."/>
        </authorList>
    </citation>
    <scope>NUCLEOTIDE SEQUENCE</scope>
</reference>
<evidence type="ECO:0000313" key="2">
    <source>
        <dbReference type="Proteomes" id="UP001154078"/>
    </source>
</evidence>
<accession>A0A9P0ASN9</accession>
<evidence type="ECO:0000313" key="1">
    <source>
        <dbReference type="EMBL" id="CAH0546599.1"/>
    </source>
</evidence>
<gene>
    <name evidence="1" type="ORF">MELIAE_LOCUS726</name>
</gene>
<sequence length="158" mass="17737">MTFNFLQKINSNRDKINIKELERLSANKVYDFIDGFTDDMAQQSDVGGDSDAKDTVLVSIPGSPGTSCSSIILTPDPSISSTPLPGEVSDDANQEDFGLPEVEVSRMESLFSDEFQIEDVPENEEEVLPDTNLSTDFPMKWTKNLRFQEKIKNFNQFN</sequence>
<dbReference type="EMBL" id="OV121132">
    <property type="protein sequence ID" value="CAH0546599.1"/>
    <property type="molecule type" value="Genomic_DNA"/>
</dbReference>
<dbReference type="Proteomes" id="UP001154078">
    <property type="component" value="Chromosome 1"/>
</dbReference>
<dbReference type="AlphaFoldDB" id="A0A9P0ASN9"/>
<name>A0A9P0ASN9_BRAAE</name>
<proteinExistence type="predicted"/>
<dbReference type="OrthoDB" id="6783963at2759"/>
<keyword evidence="2" id="KW-1185">Reference proteome</keyword>
<protein>
    <submittedName>
        <fullName evidence="1">Uncharacterized protein</fullName>
    </submittedName>
</protein>